<organism evidence="3 4">
    <name type="scientific">Variovorax humicola</name>
    <dbReference type="NCBI Taxonomy" id="1769758"/>
    <lineage>
        <taxon>Bacteria</taxon>
        <taxon>Pseudomonadati</taxon>
        <taxon>Pseudomonadota</taxon>
        <taxon>Betaproteobacteria</taxon>
        <taxon>Burkholderiales</taxon>
        <taxon>Comamonadaceae</taxon>
        <taxon>Variovorax</taxon>
    </lineage>
</organism>
<sequence>MQAVAVELDLKLSPSHKRSDAEIAEAAEGALNWHSEIPKNVVRIRVEKGWITLDGELDWDFQRSAAKRAVQALIGVVGLSNNITLKVHLTPADIGARIRQALERHALDEAKGIQVEVKGAKAVLRGTVHSWAERSAAQGAAWSAPGIVSVEDDLRVAA</sequence>
<dbReference type="RefSeq" id="WP_340367744.1">
    <property type="nucleotide sequence ID" value="NZ_JBBKZV010000039.1"/>
</dbReference>
<dbReference type="SMART" id="SM00749">
    <property type="entry name" value="BON"/>
    <property type="match status" value="2"/>
</dbReference>
<dbReference type="PANTHER" id="PTHR34606:SF4">
    <property type="entry name" value="OUTER MEMBRANE LIPOPROTEIN DOLP"/>
    <property type="match status" value="1"/>
</dbReference>
<feature type="domain" description="BON" evidence="2">
    <location>
        <begin position="19"/>
        <end position="87"/>
    </location>
</feature>
<keyword evidence="4" id="KW-1185">Reference proteome</keyword>
<dbReference type="InterPro" id="IPR051686">
    <property type="entry name" value="Lipoprotein_DolP"/>
</dbReference>
<dbReference type="Pfam" id="PF04972">
    <property type="entry name" value="BON"/>
    <property type="match status" value="2"/>
</dbReference>
<dbReference type="PANTHER" id="PTHR34606">
    <property type="entry name" value="BON DOMAIN-CONTAINING PROTEIN"/>
    <property type="match status" value="1"/>
</dbReference>
<feature type="domain" description="BON" evidence="2">
    <location>
        <begin position="90"/>
        <end position="158"/>
    </location>
</feature>
<comment type="caution">
    <text evidence="3">The sequence shown here is derived from an EMBL/GenBank/DDBJ whole genome shotgun (WGS) entry which is preliminary data.</text>
</comment>
<dbReference type="PROSITE" id="PS50914">
    <property type="entry name" value="BON"/>
    <property type="match status" value="2"/>
</dbReference>
<evidence type="ECO:0000313" key="4">
    <source>
        <dbReference type="Proteomes" id="UP001363010"/>
    </source>
</evidence>
<gene>
    <name evidence="3" type="ORF">WKW80_32665</name>
</gene>
<dbReference type="Gene3D" id="3.30.1340.30">
    <property type="match status" value="2"/>
</dbReference>
<evidence type="ECO:0000256" key="1">
    <source>
        <dbReference type="ARBA" id="ARBA00022729"/>
    </source>
</evidence>
<keyword evidence="1" id="KW-0732">Signal</keyword>
<accession>A0ABU8W9I6</accession>
<name>A0ABU8W9I6_9BURK</name>
<evidence type="ECO:0000313" key="3">
    <source>
        <dbReference type="EMBL" id="MEJ8826709.1"/>
    </source>
</evidence>
<protein>
    <submittedName>
        <fullName evidence="3">BON domain-containing protein</fullName>
    </submittedName>
</protein>
<evidence type="ECO:0000259" key="2">
    <source>
        <dbReference type="PROSITE" id="PS50914"/>
    </source>
</evidence>
<dbReference type="Proteomes" id="UP001363010">
    <property type="component" value="Unassembled WGS sequence"/>
</dbReference>
<dbReference type="EMBL" id="JBBKZV010000039">
    <property type="protein sequence ID" value="MEJ8826709.1"/>
    <property type="molecule type" value="Genomic_DNA"/>
</dbReference>
<dbReference type="InterPro" id="IPR007055">
    <property type="entry name" value="BON_dom"/>
</dbReference>
<proteinExistence type="predicted"/>
<dbReference type="InterPro" id="IPR014004">
    <property type="entry name" value="Transpt-assoc_nodulatn_dom_bac"/>
</dbReference>
<reference evidence="3 4" key="1">
    <citation type="submission" date="2024-03" db="EMBL/GenBank/DDBJ databases">
        <title>Novel species of the genus Variovorax.</title>
        <authorList>
            <person name="Liu Q."/>
            <person name="Xin Y.-H."/>
        </authorList>
    </citation>
    <scope>NUCLEOTIDE SEQUENCE [LARGE SCALE GENOMIC DNA]</scope>
    <source>
        <strain evidence="3 4">KACC 18501</strain>
    </source>
</reference>